<dbReference type="PANTHER" id="PTHR45947">
    <property type="entry name" value="SULFOQUINOVOSYL TRANSFERASE SQD2"/>
    <property type="match status" value="1"/>
</dbReference>
<dbReference type="InterPro" id="IPR050194">
    <property type="entry name" value="Glycosyltransferase_grp1"/>
</dbReference>
<keyword evidence="1" id="KW-0812">Transmembrane</keyword>
<gene>
    <name evidence="3" type="ORF">DES35_104106</name>
</gene>
<accession>A0A369A1W3</accession>
<feature type="transmembrane region" description="Helical" evidence="1">
    <location>
        <begin position="6"/>
        <end position="26"/>
    </location>
</feature>
<dbReference type="Proteomes" id="UP000253517">
    <property type="component" value="Unassembled WGS sequence"/>
</dbReference>
<dbReference type="Gene3D" id="3.40.50.2000">
    <property type="entry name" value="Glycogen Phosphorylase B"/>
    <property type="match status" value="2"/>
</dbReference>
<organism evidence="3 4">
    <name type="scientific">Schleiferia thermophila</name>
    <dbReference type="NCBI Taxonomy" id="884107"/>
    <lineage>
        <taxon>Bacteria</taxon>
        <taxon>Pseudomonadati</taxon>
        <taxon>Bacteroidota</taxon>
        <taxon>Flavobacteriia</taxon>
        <taxon>Flavobacteriales</taxon>
        <taxon>Schleiferiaceae</taxon>
        <taxon>Schleiferia</taxon>
    </lineage>
</organism>
<protein>
    <submittedName>
        <fullName evidence="3">Glycosyltransferase involved in cell wall biosynthesis</fullName>
    </submittedName>
</protein>
<name>A0A369A1W3_9FLAO</name>
<dbReference type="PANTHER" id="PTHR45947:SF3">
    <property type="entry name" value="SULFOQUINOVOSYL TRANSFERASE SQD2"/>
    <property type="match status" value="1"/>
</dbReference>
<dbReference type="CDD" id="cd03801">
    <property type="entry name" value="GT4_PimA-like"/>
    <property type="match status" value="1"/>
</dbReference>
<evidence type="ECO:0000259" key="2">
    <source>
        <dbReference type="Pfam" id="PF00534"/>
    </source>
</evidence>
<keyword evidence="4" id="KW-1185">Reference proteome</keyword>
<dbReference type="EMBL" id="QPJS01000004">
    <property type="protein sequence ID" value="RCX02346.1"/>
    <property type="molecule type" value="Genomic_DNA"/>
</dbReference>
<proteinExistence type="predicted"/>
<sequence>MHVYWDNFIIYICLLSFVFLKILILIRRGYRNSPGGDAVHALKTAHYLRKAGIDAEVVEAGENLNLYKFDLLHFFNLGRPYDLLPYLSKLRVPLVVSSLFVDYFEYDVRGRRWPVRDLLALLGRDGTEYMKAIIKMFLGQIPVRNQPYLKLGHRESVRRILDNSHCVIATTGSELERIYQYAGTIPLNSEIVPLGIDPLFFSRDFSWHKRKGIISAGRLEGFKNIHSLIKACETIGADLTISGQKGKNSGFYLKYLQLLAANNVQFTGHLRPEELLIQYLKHRVHAQPSWFETSGLSSLEAAAAGCRVVITNRGDTAEVFGVYAFYVDPANVSDIASTLLIALETPPAPDQRDFFYETYNWERSISKLSDIYRKVLNY</sequence>
<evidence type="ECO:0000313" key="3">
    <source>
        <dbReference type="EMBL" id="RCX02346.1"/>
    </source>
</evidence>
<evidence type="ECO:0000313" key="4">
    <source>
        <dbReference type="Proteomes" id="UP000253517"/>
    </source>
</evidence>
<dbReference type="AlphaFoldDB" id="A0A369A1W3"/>
<reference evidence="3 4" key="1">
    <citation type="submission" date="2018-07" db="EMBL/GenBank/DDBJ databases">
        <title>Genomic Encyclopedia of Type Strains, Phase IV (KMG-IV): sequencing the most valuable type-strain genomes for metagenomic binning, comparative biology and taxonomic classification.</title>
        <authorList>
            <person name="Goeker M."/>
        </authorList>
    </citation>
    <scope>NUCLEOTIDE SEQUENCE [LARGE SCALE GENOMIC DNA]</scope>
    <source>
        <strain evidence="3 4">DSM 21410</strain>
    </source>
</reference>
<feature type="domain" description="Glycosyl transferase family 1" evidence="2">
    <location>
        <begin position="208"/>
        <end position="351"/>
    </location>
</feature>
<keyword evidence="3" id="KW-0808">Transferase</keyword>
<evidence type="ECO:0000256" key="1">
    <source>
        <dbReference type="SAM" id="Phobius"/>
    </source>
</evidence>
<dbReference type="InterPro" id="IPR001296">
    <property type="entry name" value="Glyco_trans_1"/>
</dbReference>
<comment type="caution">
    <text evidence="3">The sequence shown here is derived from an EMBL/GenBank/DDBJ whole genome shotgun (WGS) entry which is preliminary data.</text>
</comment>
<dbReference type="GO" id="GO:0016757">
    <property type="term" value="F:glycosyltransferase activity"/>
    <property type="evidence" value="ECO:0007669"/>
    <property type="project" value="InterPro"/>
</dbReference>
<keyword evidence="1" id="KW-0472">Membrane</keyword>
<keyword evidence="1" id="KW-1133">Transmembrane helix</keyword>
<dbReference type="SUPFAM" id="SSF53756">
    <property type="entry name" value="UDP-Glycosyltransferase/glycogen phosphorylase"/>
    <property type="match status" value="1"/>
</dbReference>
<dbReference type="Pfam" id="PF00534">
    <property type="entry name" value="Glycos_transf_1"/>
    <property type="match status" value="1"/>
</dbReference>